<dbReference type="OrthoDB" id="29105at2759"/>
<reference evidence="12" key="1">
    <citation type="journal article" date="2017" name="Nucleic Acids Res.">
        <title>Proteogenomics produces comprehensive and highly accurate protein-coding gene annotation in a complete genome assembly of Malassezia sympodialis.</title>
        <authorList>
            <person name="Zhu Y."/>
            <person name="Engstroem P.G."/>
            <person name="Tellgren-Roth C."/>
            <person name="Baudo C.D."/>
            <person name="Kennell J.C."/>
            <person name="Sun S."/>
            <person name="Billmyre R.B."/>
            <person name="Schroeder M.S."/>
            <person name="Andersson A."/>
            <person name="Holm T."/>
            <person name="Sigurgeirsson B."/>
            <person name="Wu G."/>
            <person name="Sankaranarayanan S.R."/>
            <person name="Siddharthan R."/>
            <person name="Sanyal K."/>
            <person name="Lundeberg J."/>
            <person name="Nystedt B."/>
            <person name="Boekhout T."/>
            <person name="Dawson T.L. Jr."/>
            <person name="Heitman J."/>
            <person name="Scheynius A."/>
            <person name="Lehtioe J."/>
        </authorList>
    </citation>
    <scope>NUCLEOTIDE SEQUENCE [LARGE SCALE GENOMIC DNA]</scope>
    <source>
        <strain evidence="12">ATCC 42132</strain>
    </source>
</reference>
<dbReference type="Pfam" id="PF03345">
    <property type="entry name" value="OST48_N"/>
    <property type="match status" value="1"/>
</dbReference>
<dbReference type="PANTHER" id="PTHR10830:SF0">
    <property type="entry name" value="DOLICHYL-DIPHOSPHOOLIGOSACCHARIDE--PROTEIN GLYCOSYLTRANSFERASE 48 KDA SUBUNIT"/>
    <property type="match status" value="1"/>
</dbReference>
<feature type="domain" description="OST48 middle" evidence="10">
    <location>
        <begin position="336"/>
        <end position="473"/>
    </location>
</feature>
<gene>
    <name evidence="11" type="ORF">MSYG_3137</name>
</gene>
<dbReference type="GO" id="GO:0016740">
    <property type="term" value="F:transferase activity"/>
    <property type="evidence" value="ECO:0007669"/>
    <property type="project" value="UniProtKB-KW"/>
</dbReference>
<organism evidence="11 12">
    <name type="scientific">Malassezia sympodialis (strain ATCC 42132)</name>
    <name type="common">Atopic eczema-associated yeast</name>
    <dbReference type="NCBI Taxonomy" id="1230383"/>
    <lineage>
        <taxon>Eukaryota</taxon>
        <taxon>Fungi</taxon>
        <taxon>Dikarya</taxon>
        <taxon>Basidiomycota</taxon>
        <taxon>Ustilaginomycotina</taxon>
        <taxon>Malasseziomycetes</taxon>
        <taxon>Malasseziales</taxon>
        <taxon>Malasseziaceae</taxon>
        <taxon>Malassezia</taxon>
    </lineage>
</organism>
<dbReference type="Pfam" id="PF23358">
    <property type="entry name" value="OST48_MD"/>
    <property type="match status" value="1"/>
</dbReference>
<sequence length="483" mass="53260">MMRLFVTVTCLLAIAGAAIAASATGQRVLAVVDKEHTHSYDAYITSLRQRGFEVSVQVPGDAQDGTLFEFGERKFDHLLFLAPEIKQFPRGLTTHTIVEFLREGGNMLAGLSPQLSESWRDFAREFGLEFGERGTMLVDHLGYDKTVDTGNHAAVLVGGYRDQLGAGGIADEAGGVFSDETRAIKEALVYRGIAHWVGPNPLAFPLLLPPTTSYQTDPPLITASPDGAWSASNVGKLEALYSQSDLLTGADAHTPDARASLATAIQLRDNSARVVFVGSTELFGDLYRDAARPLQRAFVNDITSWAFQERGVLRVTRTAHQRLRAHEHDVRPDYEESEHTSSMYRIKDTVSYSIGVTMFDGQTWGPAPSDLGLQLSAVMLDPYVTVPLVPHRGANATVYEADLRLPDRHGVFTLRVNWKRRGWSYVMADDVVPVRPFNHDEYPRMLSSSWPYVAGAFSTMLGFAAFVYLWLTMPAEKLASKTS</sequence>
<dbReference type="KEGG" id="msym:MSY001_2153"/>
<dbReference type="Proteomes" id="UP000186303">
    <property type="component" value="Chromosome 4"/>
</dbReference>
<dbReference type="EMBL" id="LT671824">
    <property type="protein sequence ID" value="SHO78789.1"/>
    <property type="molecule type" value="Genomic_DNA"/>
</dbReference>
<dbReference type="OMA" id="AHDEYPR"/>
<evidence type="ECO:0000259" key="9">
    <source>
        <dbReference type="Pfam" id="PF03345"/>
    </source>
</evidence>
<dbReference type="PANTHER" id="PTHR10830">
    <property type="entry name" value="DOLICHYL-DIPHOSPHOOLIGOSACCHARIDE--PROTEIN GLYCOSYLTRANSFERASE 48 KDA SUBUNIT"/>
    <property type="match status" value="1"/>
</dbReference>
<evidence type="ECO:0000256" key="5">
    <source>
        <dbReference type="ARBA" id="ARBA00022824"/>
    </source>
</evidence>
<feature type="signal peptide" evidence="8">
    <location>
        <begin position="1"/>
        <end position="20"/>
    </location>
</feature>
<evidence type="ECO:0000256" key="6">
    <source>
        <dbReference type="ARBA" id="ARBA00022989"/>
    </source>
</evidence>
<keyword evidence="7 8" id="KW-0472">Membrane</keyword>
<dbReference type="InterPro" id="IPR055459">
    <property type="entry name" value="OST48_MD"/>
</dbReference>
<evidence type="ECO:0000256" key="2">
    <source>
        <dbReference type="ARBA" id="ARBA00004922"/>
    </source>
</evidence>
<feature type="chain" id="PRO_5015019966" description="Dolichyl-diphosphooligosaccharide--protein glycosyltransferase subunit WBP1" evidence="8">
    <location>
        <begin position="21"/>
        <end position="483"/>
    </location>
</feature>
<evidence type="ECO:0000256" key="7">
    <source>
        <dbReference type="ARBA" id="ARBA00023136"/>
    </source>
</evidence>
<comment type="subcellular location">
    <subcellularLocation>
        <location evidence="8">Endoplasmic reticulum membrane</location>
        <topology evidence="8">Single-pass type I membrane protein</topology>
    </subcellularLocation>
    <subcellularLocation>
        <location evidence="1">Membrane</location>
        <topology evidence="1">Single-pass type I membrane protein</topology>
    </subcellularLocation>
</comment>
<proteinExistence type="inferred from homology"/>
<comment type="pathway">
    <text evidence="2 8">Protein modification; protein glycosylation.</text>
</comment>
<evidence type="ECO:0000259" key="10">
    <source>
        <dbReference type="Pfam" id="PF23358"/>
    </source>
</evidence>
<comment type="subunit">
    <text evidence="8">Component of the oligosaccharyltransferase (OST) complex.</text>
</comment>
<evidence type="ECO:0000313" key="11">
    <source>
        <dbReference type="EMBL" id="SHO78789.1"/>
    </source>
</evidence>
<keyword evidence="6 8" id="KW-1133">Transmembrane helix</keyword>
<dbReference type="UniPathway" id="UPA00378"/>
<keyword evidence="11" id="KW-0808">Transferase</keyword>
<comment type="function">
    <text evidence="8">Subunit of the oligosaccharyl transferase (OST) complex that catalyzes the initial transfer of a defined glycan (Glc(3)Man(9)GlcNAc(2) in eukaryotes) from the lipid carrier dolichol-pyrophosphate to an asparagine residue within an Asn-X-Ser/Thr consensus motif in nascent polypeptide chains, the first step in protein N-glycosylation. N-glycosylation occurs cotranslationally and the complex associates with the Sec61 complex at the channel-forming translocon complex that mediates protein translocation across the endoplasmic reticulum (ER).</text>
</comment>
<dbReference type="GO" id="GO:0008250">
    <property type="term" value="C:oligosaccharyltransferase complex"/>
    <property type="evidence" value="ECO:0007669"/>
    <property type="project" value="TreeGrafter"/>
</dbReference>
<dbReference type="AlphaFoldDB" id="M5ENZ9"/>
<comment type="similarity">
    <text evidence="3 8">Belongs to the DDOST 48 kDa subunit family.</text>
</comment>
<evidence type="ECO:0000256" key="8">
    <source>
        <dbReference type="RuleBase" id="RU361142"/>
    </source>
</evidence>
<evidence type="ECO:0000256" key="3">
    <source>
        <dbReference type="ARBA" id="ARBA00008743"/>
    </source>
</evidence>
<dbReference type="RefSeq" id="XP_018740695.1">
    <property type="nucleotide sequence ID" value="XM_018883990.1"/>
</dbReference>
<dbReference type="GO" id="GO:0018279">
    <property type="term" value="P:protein N-linked glycosylation via asparagine"/>
    <property type="evidence" value="ECO:0007669"/>
    <property type="project" value="UniProtKB-UniRule"/>
</dbReference>
<keyword evidence="8" id="KW-0732">Signal</keyword>
<evidence type="ECO:0000256" key="4">
    <source>
        <dbReference type="ARBA" id="ARBA00022692"/>
    </source>
</evidence>
<dbReference type="STRING" id="1230383.M5ENZ9"/>
<dbReference type="VEuPathDB" id="FungiDB:MSYG_3137"/>
<protein>
    <recommendedName>
        <fullName evidence="8">Dolichyl-diphosphooligosaccharide--protein glycosyltransferase subunit WBP1</fullName>
        <shortName evidence="8">Oligosaccharyl transferase subunit WBP1</shortName>
    </recommendedName>
</protein>
<keyword evidence="12" id="KW-1185">Reference proteome</keyword>
<dbReference type="InterPro" id="IPR055457">
    <property type="entry name" value="OST48_N"/>
</dbReference>
<evidence type="ECO:0000313" key="12">
    <source>
        <dbReference type="Proteomes" id="UP000186303"/>
    </source>
</evidence>
<keyword evidence="5 8" id="KW-0256">Endoplasmic reticulum</keyword>
<name>M5ENZ9_MALS4</name>
<feature type="domain" description="OST48 N-terminal" evidence="9">
    <location>
        <begin position="27"/>
        <end position="306"/>
    </location>
</feature>
<evidence type="ECO:0000256" key="1">
    <source>
        <dbReference type="ARBA" id="ARBA00004479"/>
    </source>
</evidence>
<dbReference type="HOGENOM" id="CLU_031804_1_1_1"/>
<keyword evidence="4 8" id="KW-0812">Transmembrane</keyword>
<dbReference type="InterPro" id="IPR005013">
    <property type="entry name" value="DDOST_48_kDa_subunit"/>
</dbReference>
<accession>M5ENZ9</accession>
<feature type="transmembrane region" description="Helical" evidence="8">
    <location>
        <begin position="450"/>
        <end position="471"/>
    </location>
</feature>